<dbReference type="InterPro" id="IPR036028">
    <property type="entry name" value="SH3-like_dom_sf"/>
</dbReference>
<dbReference type="SMART" id="SM00326">
    <property type="entry name" value="SH3"/>
    <property type="match status" value="1"/>
</dbReference>
<evidence type="ECO:0000256" key="6">
    <source>
        <dbReference type="ARBA" id="ARBA00023180"/>
    </source>
</evidence>
<evidence type="ECO:0000259" key="11">
    <source>
        <dbReference type="PROSITE" id="PS50002"/>
    </source>
</evidence>
<feature type="signal peptide" evidence="10">
    <location>
        <begin position="1"/>
        <end position="22"/>
    </location>
</feature>
<feature type="compositionally biased region" description="Pro residues" evidence="9">
    <location>
        <begin position="1230"/>
        <end position="1253"/>
    </location>
</feature>
<evidence type="ECO:0000256" key="3">
    <source>
        <dbReference type="ARBA" id="ARBA00022729"/>
    </source>
</evidence>
<keyword evidence="6" id="KW-0325">Glycoprotein</keyword>
<feature type="domain" description="SH3" evidence="11">
    <location>
        <begin position="37"/>
        <end position="99"/>
    </location>
</feature>
<feature type="compositionally biased region" description="Polar residues" evidence="9">
    <location>
        <begin position="374"/>
        <end position="385"/>
    </location>
</feature>
<dbReference type="Proteomes" id="UP001369086">
    <property type="component" value="Unassembled WGS sequence"/>
</dbReference>
<evidence type="ECO:0000256" key="7">
    <source>
        <dbReference type="PROSITE-ProRule" id="PRU00192"/>
    </source>
</evidence>
<evidence type="ECO:0000313" key="12">
    <source>
        <dbReference type="EMBL" id="KAK6479051.1"/>
    </source>
</evidence>
<evidence type="ECO:0000313" key="13">
    <source>
        <dbReference type="Proteomes" id="UP001369086"/>
    </source>
</evidence>
<evidence type="ECO:0000256" key="10">
    <source>
        <dbReference type="SAM" id="SignalP"/>
    </source>
</evidence>
<dbReference type="InterPro" id="IPR001452">
    <property type="entry name" value="SH3_domain"/>
</dbReference>
<keyword evidence="13" id="KW-1185">Reference proteome</keyword>
<dbReference type="EMBL" id="JAHFZB010000018">
    <property type="protein sequence ID" value="KAK6479051.1"/>
    <property type="molecule type" value="Genomic_DNA"/>
</dbReference>
<feature type="compositionally biased region" description="Pro residues" evidence="9">
    <location>
        <begin position="1261"/>
        <end position="1271"/>
    </location>
</feature>
<evidence type="ECO:0000256" key="2">
    <source>
        <dbReference type="ARBA" id="ARBA00022443"/>
    </source>
</evidence>
<evidence type="ECO:0000256" key="1">
    <source>
        <dbReference type="ARBA" id="ARBA00004389"/>
    </source>
</evidence>
<evidence type="ECO:0000256" key="4">
    <source>
        <dbReference type="ARBA" id="ARBA00022824"/>
    </source>
</evidence>
<feature type="region of interest" description="Disordered" evidence="9">
    <location>
        <begin position="331"/>
        <end position="413"/>
    </location>
</feature>
<evidence type="ECO:0000256" key="8">
    <source>
        <dbReference type="SAM" id="Coils"/>
    </source>
</evidence>
<dbReference type="InterPro" id="IPR051500">
    <property type="entry name" value="cTAGE_MIA/OTOR"/>
</dbReference>
<feature type="compositionally biased region" description="Polar residues" evidence="9">
    <location>
        <begin position="145"/>
        <end position="162"/>
    </location>
</feature>
<proteinExistence type="predicted"/>
<comment type="subcellular location">
    <subcellularLocation>
        <location evidence="1">Endoplasmic reticulum membrane</location>
        <topology evidence="1">Single-pass membrane protein</topology>
    </subcellularLocation>
</comment>
<dbReference type="Pfam" id="PF07653">
    <property type="entry name" value="SH3_2"/>
    <property type="match status" value="1"/>
</dbReference>
<feature type="compositionally biased region" description="Pro residues" evidence="9">
    <location>
        <begin position="1096"/>
        <end position="1107"/>
    </location>
</feature>
<gene>
    <name evidence="12" type="ORF">HHUSO_G19700</name>
</gene>
<dbReference type="Gene3D" id="2.30.30.40">
    <property type="entry name" value="SH3 Domains"/>
    <property type="match status" value="1"/>
</dbReference>
<feature type="compositionally biased region" description="Basic and acidic residues" evidence="9">
    <location>
        <begin position="301"/>
        <end position="312"/>
    </location>
</feature>
<feature type="region of interest" description="Disordered" evidence="9">
    <location>
        <begin position="284"/>
        <end position="319"/>
    </location>
</feature>
<feature type="compositionally biased region" description="Polar residues" evidence="9">
    <location>
        <begin position="1073"/>
        <end position="1086"/>
    </location>
</feature>
<organism evidence="12 13">
    <name type="scientific">Huso huso</name>
    <name type="common">Beluga</name>
    <name type="synonym">Acipenser huso</name>
    <dbReference type="NCBI Taxonomy" id="61971"/>
    <lineage>
        <taxon>Eukaryota</taxon>
        <taxon>Metazoa</taxon>
        <taxon>Chordata</taxon>
        <taxon>Craniata</taxon>
        <taxon>Vertebrata</taxon>
        <taxon>Euteleostomi</taxon>
        <taxon>Actinopterygii</taxon>
        <taxon>Chondrostei</taxon>
        <taxon>Acipenseriformes</taxon>
        <taxon>Acipenseridae</taxon>
        <taxon>Huso</taxon>
    </lineage>
</organism>
<keyword evidence="3 10" id="KW-0732">Signal</keyword>
<evidence type="ECO:0000256" key="5">
    <source>
        <dbReference type="ARBA" id="ARBA00023054"/>
    </source>
</evidence>
<keyword evidence="4" id="KW-0256">Endoplasmic reticulum</keyword>
<keyword evidence="5 8" id="KW-0175">Coiled coil</keyword>
<reference evidence="12 13" key="1">
    <citation type="submission" date="2021-05" db="EMBL/GenBank/DDBJ databases">
        <authorList>
            <person name="Zahm M."/>
            <person name="Klopp C."/>
            <person name="Cabau C."/>
            <person name="Kuhl H."/>
            <person name="Suciu R."/>
            <person name="Ciorpac M."/>
            <person name="Holostenco D."/>
            <person name="Gessner J."/>
            <person name="Wuertz S."/>
            <person name="Hohne C."/>
            <person name="Stock M."/>
            <person name="Gislard M."/>
            <person name="Lluch J."/>
            <person name="Milhes M."/>
            <person name="Lampietro C."/>
            <person name="Lopez Roques C."/>
            <person name="Donnadieu C."/>
            <person name="Du K."/>
            <person name="Schartl M."/>
            <person name="Guiguen Y."/>
        </authorList>
    </citation>
    <scope>NUCLEOTIDE SEQUENCE [LARGE SCALE GENOMIC DNA]</scope>
    <source>
        <strain evidence="12">Hh-F2</strain>
        <tissue evidence="12">Blood</tissue>
    </source>
</reference>
<comment type="caution">
    <text evidence="12">The sequence shown here is derived from an EMBL/GenBank/DDBJ whole genome shotgun (WGS) entry which is preliminary data.</text>
</comment>
<dbReference type="PANTHER" id="PTHR23158:SF38">
    <property type="entry name" value="MELANOMA INHIBITORY ACTIVITY PROTEIN 2"/>
    <property type="match status" value="1"/>
</dbReference>
<dbReference type="PROSITE" id="PS50002">
    <property type="entry name" value="SH3"/>
    <property type="match status" value="1"/>
</dbReference>
<protein>
    <submittedName>
        <fullName evidence="12">Melanoma inhibitory activity protein 2 isoform X2</fullName>
    </submittedName>
</protein>
<dbReference type="SUPFAM" id="SSF50044">
    <property type="entry name" value="SH3-domain"/>
    <property type="match status" value="1"/>
</dbReference>
<keyword evidence="2 7" id="KW-0728">SH3 domain</keyword>
<evidence type="ECO:0000256" key="9">
    <source>
        <dbReference type="SAM" id="MobiDB-lite"/>
    </source>
</evidence>
<dbReference type="PANTHER" id="PTHR23158">
    <property type="entry name" value="MELANOMA INHIBITORY ACTIVITY-RELATED"/>
    <property type="match status" value="1"/>
</dbReference>
<feature type="chain" id="PRO_5047443519" evidence="10">
    <location>
        <begin position="23"/>
        <end position="1287"/>
    </location>
</feature>
<feature type="region of interest" description="Disordered" evidence="9">
    <location>
        <begin position="1180"/>
        <end position="1287"/>
    </location>
</feature>
<accession>A0ABR0Z2L0</accession>
<feature type="compositionally biased region" description="Polar residues" evidence="9">
    <location>
        <begin position="331"/>
        <end position="340"/>
    </location>
</feature>
<sequence length="1287" mass="144245">MAVWGSLLSVLLVLLMSTRSQGLLSDFKKCGDAECESLISRVQAIRDHKGPDCRFLNFKSGAVIFVYYKLAGQRDDLWAGSIDKQFGYFPRDAVEIEEVYVSNEVQIPAKETDFFCLDGTGYFTESESSQLESQEPHKSEVPASETGSSVKIGSKTEQNENVDSGKGEPSDSAEQLGHVNKDLKVAEQEGSHWLGSRVTGWLGLGSQEDNGEQKKAEQLSFKSRKIAMDFNDNAFKSDIEKETEPKKTGWLSGSLSNLMNFRGQAPEVLANNKPENADDKITAQHRKKATMTNTGEAGQTEMEHNSQEEKAAGDGSKSNWLNIGISDVLSFSRNSWNGNSKPKDGTLKEKYDGQVEDDKISSDGEQELNREETSTQTGEQRSIVPNTEKKDSTSHPDKETVEGETNMKGEKTEGLLSTLKSRYTAKTSVRIEDQDKYISGCTTATCIQAEKTEEKNSDQGAKITEGTKDSTLSSVMLKEDASSQNDKTEGVSVVGRALHAMFEASSLLRPLWPRVQHFAKRAVSLLPEDMRPGPDMYGLPWEVVIVTAFVGILSALLFLCRFWQSTLLYLFSGREKKLATKVAELLEEKCKVLETLSECKQQYEKLDATLKNGSHSKQASEKENLQVMSMKLENSNSELKEEIDQLKQDLDSQRTTRAQQDELLAEMQRSLKSLEEEAIGLKSQMEQAQTTLKIYQINSERLQTNLQAAKEENCQLQESKAQLVQEAEGWDERLNELAEQIKMYEESQKDMQEDCSNKDEQIKTLTDCLLKMKDWDSELEDDQTTQTENGEYLDHQKEQIQNLIYAVKLHAGLKSIEEDKNRIFTKLADEEKAKEDLKERIEKLKNDKDVLHSESMKYTSEAQKLQQKLKIMTEMYQENELKLHRKLTVEEKERTQKEEKLTKADEKIILAAEELSSYRQRAKDLEEERERTNQAYKNQIASHEKKAHDNWLAARAAERDLNEIKRENSHLRQRLTDSQFKLEMVEKDPYALDVPGRPQFRGERSPFGPSPLGRPASETRAFLSPPTLMDGPPRVSPAFPGVPGGRASRGPPNHAAHPVLSESLDPNCDRNFDNYSTHSDSGSLSPTWERERRVHVPPPGYPYPDPTFPYRRPPPERGYPMPPLSGRLSGPAEIRGYSPLSADGSYLLNSLDNSGAAGNENKDSLLSMSGDLPLPSDAELRMDPGFGPPVMRGPLRPMDPRGHFPRRGPYGPSEFFPPRGPSGPLLCMRGPPPPGMFPRFPPPQLHPGYPPARYPTESASGPPPRPSPPTSEQPGEHAAPPPPQDII</sequence>
<feature type="region of interest" description="Disordered" evidence="9">
    <location>
        <begin position="126"/>
        <end position="174"/>
    </location>
</feature>
<feature type="compositionally biased region" description="Basic and acidic residues" evidence="9">
    <location>
        <begin position="341"/>
        <end position="373"/>
    </location>
</feature>
<name>A0ABR0Z2L0_HUSHU</name>
<feature type="coiled-coil region" evidence="8">
    <location>
        <begin position="820"/>
        <end position="974"/>
    </location>
</feature>
<feature type="compositionally biased region" description="Basic and acidic residues" evidence="9">
    <location>
        <begin position="387"/>
        <end position="413"/>
    </location>
</feature>
<feature type="region of interest" description="Disordered" evidence="9">
    <location>
        <begin position="993"/>
        <end position="1118"/>
    </location>
</feature>
<feature type="coiled-coil region" evidence="8">
    <location>
        <begin position="622"/>
        <end position="754"/>
    </location>
</feature>